<keyword evidence="4 6" id="KW-1133">Transmembrane helix</keyword>
<dbReference type="NCBIfam" id="TIGR02454">
    <property type="entry name" value="ECF_T_CbiQ"/>
    <property type="match status" value="1"/>
</dbReference>
<dbReference type="RefSeq" id="WP_109970197.1">
    <property type="nucleotide sequence ID" value="NZ_CP176093.1"/>
</dbReference>
<dbReference type="GeneID" id="97547189"/>
<proteinExistence type="predicted"/>
<evidence type="ECO:0000313" key="7">
    <source>
        <dbReference type="EMBL" id="PWR69716.1"/>
    </source>
</evidence>
<feature type="transmembrane region" description="Helical" evidence="6">
    <location>
        <begin position="68"/>
        <end position="94"/>
    </location>
</feature>
<dbReference type="EMBL" id="QGMY01000019">
    <property type="protein sequence ID" value="PWR69716.1"/>
    <property type="molecule type" value="Genomic_DNA"/>
</dbReference>
<dbReference type="CDD" id="cd16914">
    <property type="entry name" value="EcfT"/>
    <property type="match status" value="1"/>
</dbReference>
<evidence type="ECO:0000256" key="2">
    <source>
        <dbReference type="ARBA" id="ARBA00022475"/>
    </source>
</evidence>
<dbReference type="GO" id="GO:0043190">
    <property type="term" value="C:ATP-binding cassette (ABC) transporter complex"/>
    <property type="evidence" value="ECO:0007669"/>
    <property type="project" value="InterPro"/>
</dbReference>
<dbReference type="AlphaFoldDB" id="A0A2V2MWD3"/>
<feature type="transmembrane region" description="Helical" evidence="6">
    <location>
        <begin position="114"/>
        <end position="132"/>
    </location>
</feature>
<keyword evidence="3 6" id="KW-0812">Transmembrane</keyword>
<dbReference type="PANTHER" id="PTHR43723">
    <property type="entry name" value="COBALT TRANSPORT PROTEIN CBIQ"/>
    <property type="match status" value="1"/>
</dbReference>
<comment type="caution">
    <text evidence="7">The sequence shown here is derived from an EMBL/GenBank/DDBJ whole genome shotgun (WGS) entry which is preliminary data.</text>
</comment>
<dbReference type="PANTHER" id="PTHR43723:SF1">
    <property type="entry name" value="COBALT TRANSPORT PROTEIN CBIQ"/>
    <property type="match status" value="1"/>
</dbReference>
<organism evidence="7 8">
    <name type="scientific">Methanospirillum lacunae</name>
    <dbReference type="NCBI Taxonomy" id="668570"/>
    <lineage>
        <taxon>Archaea</taxon>
        <taxon>Methanobacteriati</taxon>
        <taxon>Methanobacteriota</taxon>
        <taxon>Stenosarchaea group</taxon>
        <taxon>Methanomicrobia</taxon>
        <taxon>Methanomicrobiales</taxon>
        <taxon>Methanospirillaceae</taxon>
        <taxon>Methanospirillum</taxon>
    </lineage>
</organism>
<reference evidence="7 8" key="1">
    <citation type="submission" date="2018-05" db="EMBL/GenBank/DDBJ databases">
        <title>Draft genome of Methanospirillum lacunae Ki8-1.</title>
        <authorList>
            <person name="Dueholm M.S."/>
            <person name="Nielsen P.H."/>
            <person name="Bakmann L.F."/>
            <person name="Otzen D.E."/>
        </authorList>
    </citation>
    <scope>NUCLEOTIDE SEQUENCE [LARGE SCALE GENOMIC DNA]</scope>
    <source>
        <strain evidence="7 8">Ki8-1</strain>
    </source>
</reference>
<feature type="transmembrane region" description="Helical" evidence="6">
    <location>
        <begin position="152"/>
        <end position="170"/>
    </location>
</feature>
<protein>
    <submittedName>
        <fullName evidence="7">Cobalt ECF transporter T component CbiQ</fullName>
    </submittedName>
</protein>
<evidence type="ECO:0000256" key="5">
    <source>
        <dbReference type="ARBA" id="ARBA00023136"/>
    </source>
</evidence>
<keyword evidence="5 6" id="KW-0472">Membrane</keyword>
<gene>
    <name evidence="7" type="primary">cbiQ</name>
    <name evidence="7" type="ORF">DK846_16990</name>
</gene>
<evidence type="ECO:0000256" key="3">
    <source>
        <dbReference type="ARBA" id="ARBA00022692"/>
    </source>
</evidence>
<feature type="transmembrane region" description="Helical" evidence="6">
    <location>
        <begin position="238"/>
        <end position="261"/>
    </location>
</feature>
<dbReference type="InterPro" id="IPR052770">
    <property type="entry name" value="Cobalt_transport_CbiQ"/>
</dbReference>
<dbReference type="InterPro" id="IPR003339">
    <property type="entry name" value="ABC/ECF_trnsptr_transmembrane"/>
</dbReference>
<comment type="subcellular location">
    <subcellularLocation>
        <location evidence="1">Cell membrane</location>
        <topology evidence="1">Multi-pass membrane protein</topology>
    </subcellularLocation>
</comment>
<sequence length="262" mass="28751">MIEANLDSIAQKSAFRHINPGTKLLLALGSLILCLISPSPVVPLFSGVALSLLLLGPGKLSPLFYGKLLLGPAAFVGMSIVVLLFMLGGGTAVWQTQVWWLNLSITTGAIRESIIILCRVFGCSISLFFITLTTPMTDLFNGMKKARIPIELVDMMMIMYRFIFIIYDQAVEIWQAQVMRLGYSRPKEAIHSFAMLSGMLFISSWTAGEDLIHAMDCRCYSGVFPSLDQTEPVKIPSFLLVVVYLSGLCGILALTLTTTVFP</sequence>
<evidence type="ECO:0000313" key="8">
    <source>
        <dbReference type="Proteomes" id="UP000245657"/>
    </source>
</evidence>
<dbReference type="InterPro" id="IPR012809">
    <property type="entry name" value="ECF_CbiQ"/>
</dbReference>
<evidence type="ECO:0000256" key="6">
    <source>
        <dbReference type="SAM" id="Phobius"/>
    </source>
</evidence>
<name>A0A2V2MWD3_9EURY</name>
<feature type="transmembrane region" description="Helical" evidence="6">
    <location>
        <begin position="24"/>
        <end position="56"/>
    </location>
</feature>
<accession>A0A2V2MWD3</accession>
<dbReference type="Proteomes" id="UP000245657">
    <property type="component" value="Unassembled WGS sequence"/>
</dbReference>
<evidence type="ECO:0000256" key="1">
    <source>
        <dbReference type="ARBA" id="ARBA00004651"/>
    </source>
</evidence>
<dbReference type="GO" id="GO:0006824">
    <property type="term" value="P:cobalt ion transport"/>
    <property type="evidence" value="ECO:0007669"/>
    <property type="project" value="InterPro"/>
</dbReference>
<keyword evidence="2" id="KW-1003">Cell membrane</keyword>
<keyword evidence="8" id="KW-1185">Reference proteome</keyword>
<evidence type="ECO:0000256" key="4">
    <source>
        <dbReference type="ARBA" id="ARBA00022989"/>
    </source>
</evidence>
<dbReference type="Pfam" id="PF02361">
    <property type="entry name" value="CbiQ"/>
    <property type="match status" value="1"/>
</dbReference>
<dbReference type="OrthoDB" id="147966at2157"/>